<feature type="transmembrane region" description="Helical" evidence="7">
    <location>
        <begin position="201"/>
        <end position="220"/>
    </location>
</feature>
<feature type="transmembrane region" description="Helical" evidence="7">
    <location>
        <begin position="265"/>
        <end position="284"/>
    </location>
</feature>
<feature type="transmembrane region" description="Helical" evidence="7">
    <location>
        <begin position="232"/>
        <end position="253"/>
    </location>
</feature>
<evidence type="ECO:0000256" key="6">
    <source>
        <dbReference type="ARBA" id="ARBA00023136"/>
    </source>
</evidence>
<organism evidence="8 9">
    <name type="scientific">Thalassobacillus hwangdonensis</name>
    <dbReference type="NCBI Taxonomy" id="546108"/>
    <lineage>
        <taxon>Bacteria</taxon>
        <taxon>Bacillati</taxon>
        <taxon>Bacillota</taxon>
        <taxon>Bacilli</taxon>
        <taxon>Bacillales</taxon>
        <taxon>Bacillaceae</taxon>
        <taxon>Thalassobacillus</taxon>
    </lineage>
</organism>
<feature type="transmembrane region" description="Helical" evidence="7">
    <location>
        <begin position="57"/>
        <end position="76"/>
    </location>
</feature>
<keyword evidence="3" id="KW-1003">Cell membrane</keyword>
<feature type="transmembrane region" description="Helical" evidence="7">
    <location>
        <begin position="82"/>
        <end position="105"/>
    </location>
</feature>
<evidence type="ECO:0000256" key="5">
    <source>
        <dbReference type="ARBA" id="ARBA00022989"/>
    </source>
</evidence>
<evidence type="ECO:0000313" key="9">
    <source>
        <dbReference type="Proteomes" id="UP001596990"/>
    </source>
</evidence>
<feature type="transmembrane region" description="Helical" evidence="7">
    <location>
        <begin position="6"/>
        <end position="36"/>
    </location>
</feature>
<dbReference type="RefSeq" id="WP_386060810.1">
    <property type="nucleotide sequence ID" value="NZ_JBHTKL010000005.1"/>
</dbReference>
<keyword evidence="9" id="KW-1185">Reference proteome</keyword>
<comment type="subcellular location">
    <subcellularLocation>
        <location evidence="1">Cell membrane</location>
        <topology evidence="1">Multi-pass membrane protein</topology>
    </subcellularLocation>
</comment>
<dbReference type="InterPro" id="IPR003317">
    <property type="entry name" value="Cyt-d_oxidase_su2"/>
</dbReference>
<feature type="transmembrane region" description="Helical" evidence="7">
    <location>
        <begin position="304"/>
        <end position="331"/>
    </location>
</feature>
<sequence>MQESIIAITILWTFLYIYAMLGSLDFGAGFWGMIYGGKDNSRASLIANRFLSPTWEVTNVFLVLFVVALFSFFPFAASMLGVLFILPIGLGLILLTIRTTFMVFSHSVKRFGRLLQIISGITGLLIPALLVSILPVTLGGFIIMEVDTPNLLYGKLLTSFTTYSHILFGLCTELFLSALFLADYAHASGDKTATATYRKHAIWLGPITIVIAVITLFTLVPEASWFLDNVKANSYGFGMSFILFVLGYLALFLKDSSGNRGLFRYAVVFVILQYGFAIYAYGSAHLPYMIYPHLTANAGFTNPSMFYSLLVAYGVGLTILVPAFIFFWRLFLKDERYLKQD</sequence>
<keyword evidence="6 7" id="KW-0472">Membrane</keyword>
<evidence type="ECO:0000256" key="2">
    <source>
        <dbReference type="ARBA" id="ARBA00007543"/>
    </source>
</evidence>
<dbReference type="EMBL" id="JBHTKL010000005">
    <property type="protein sequence ID" value="MFD1019992.1"/>
    <property type="molecule type" value="Genomic_DNA"/>
</dbReference>
<comment type="similarity">
    <text evidence="2">Belongs to the cytochrome ubiquinol oxidase subunit 2 family.</text>
</comment>
<gene>
    <name evidence="8" type="ORF">ACFQ2J_12470</name>
</gene>
<comment type="caution">
    <text evidence="8">The sequence shown here is derived from an EMBL/GenBank/DDBJ whole genome shotgun (WGS) entry which is preliminary data.</text>
</comment>
<evidence type="ECO:0000256" key="4">
    <source>
        <dbReference type="ARBA" id="ARBA00022692"/>
    </source>
</evidence>
<evidence type="ECO:0000256" key="7">
    <source>
        <dbReference type="SAM" id="Phobius"/>
    </source>
</evidence>
<accession>A0ABW3L3M2</accession>
<protein>
    <submittedName>
        <fullName evidence="8">Cytochrome d ubiquinol oxidase subunit II</fullName>
    </submittedName>
</protein>
<name>A0ABW3L3M2_9BACI</name>
<keyword evidence="4 7" id="KW-0812">Transmembrane</keyword>
<reference evidence="9" key="1">
    <citation type="journal article" date="2019" name="Int. J. Syst. Evol. Microbiol.">
        <title>The Global Catalogue of Microorganisms (GCM) 10K type strain sequencing project: providing services to taxonomists for standard genome sequencing and annotation.</title>
        <authorList>
            <consortium name="The Broad Institute Genomics Platform"/>
            <consortium name="The Broad Institute Genome Sequencing Center for Infectious Disease"/>
            <person name="Wu L."/>
            <person name="Ma J."/>
        </authorList>
    </citation>
    <scope>NUCLEOTIDE SEQUENCE [LARGE SCALE GENOMIC DNA]</scope>
    <source>
        <strain evidence="9">CCUG 56607</strain>
    </source>
</reference>
<feature type="transmembrane region" description="Helical" evidence="7">
    <location>
        <begin position="117"/>
        <end position="143"/>
    </location>
</feature>
<evidence type="ECO:0000256" key="1">
    <source>
        <dbReference type="ARBA" id="ARBA00004651"/>
    </source>
</evidence>
<feature type="transmembrane region" description="Helical" evidence="7">
    <location>
        <begin position="163"/>
        <end position="181"/>
    </location>
</feature>
<evidence type="ECO:0000256" key="3">
    <source>
        <dbReference type="ARBA" id="ARBA00022475"/>
    </source>
</evidence>
<dbReference type="Proteomes" id="UP001596990">
    <property type="component" value="Unassembled WGS sequence"/>
</dbReference>
<dbReference type="Pfam" id="PF02322">
    <property type="entry name" value="Cyt_bd_oxida_II"/>
    <property type="match status" value="1"/>
</dbReference>
<proteinExistence type="inferred from homology"/>
<keyword evidence="5 7" id="KW-1133">Transmembrane helix</keyword>
<evidence type="ECO:0000313" key="8">
    <source>
        <dbReference type="EMBL" id="MFD1019992.1"/>
    </source>
</evidence>